<evidence type="ECO:0000313" key="1">
    <source>
        <dbReference type="EMBL" id="SDF67734.1"/>
    </source>
</evidence>
<accession>A0A1G7N133</accession>
<dbReference type="AlphaFoldDB" id="A0A1G7N133"/>
<dbReference type="Proteomes" id="UP000243333">
    <property type="component" value="Unassembled WGS sequence"/>
</dbReference>
<organism evidence="1 2">
    <name type="scientific">Sporolituus thermophilus DSM 23256</name>
    <dbReference type="NCBI Taxonomy" id="1123285"/>
    <lineage>
        <taxon>Bacteria</taxon>
        <taxon>Bacillati</taxon>
        <taxon>Bacillota</taxon>
        <taxon>Negativicutes</taxon>
        <taxon>Selenomonadales</taxon>
        <taxon>Sporomusaceae</taxon>
        <taxon>Sporolituus</taxon>
    </lineage>
</organism>
<keyword evidence="2" id="KW-1185">Reference proteome</keyword>
<protein>
    <submittedName>
        <fullName evidence="1">Uncharacterized protein</fullName>
    </submittedName>
</protein>
<dbReference type="EMBL" id="FNBU01000021">
    <property type="protein sequence ID" value="SDF67734.1"/>
    <property type="molecule type" value="Genomic_DNA"/>
</dbReference>
<dbReference type="STRING" id="1123285.SAMN05660235_02371"/>
<name>A0A1G7N133_9FIRM</name>
<reference evidence="2" key="1">
    <citation type="submission" date="2016-10" db="EMBL/GenBank/DDBJ databases">
        <authorList>
            <person name="Varghese N."/>
            <person name="Submissions S."/>
        </authorList>
    </citation>
    <scope>NUCLEOTIDE SEQUENCE [LARGE SCALE GENOMIC DNA]</scope>
    <source>
        <strain evidence="2">DSM 23256</strain>
    </source>
</reference>
<gene>
    <name evidence="1" type="ORF">SAMN05660235_02371</name>
</gene>
<evidence type="ECO:0000313" key="2">
    <source>
        <dbReference type="Proteomes" id="UP000243333"/>
    </source>
</evidence>
<proteinExistence type="predicted"/>
<sequence length="101" mass="11032">MLTHLPRFGILETIIKYSEIEVRLLRVCIHEQAGDEGCRKEYPPKQQVMAKDLLLVLPLNKGKTVIRANSGGALSCTASIGLGISIFSGLRDGLAGRFHIS</sequence>